<dbReference type="AlphaFoldDB" id="A0A225WV47"/>
<dbReference type="OrthoDB" id="10589410at2759"/>
<dbReference type="Proteomes" id="UP000198211">
    <property type="component" value="Unassembled WGS sequence"/>
</dbReference>
<sequence length="115" mass="12687">MPATTCLKTVRVEVRMQAVTMGVEWRQKQLYHEVAAHLEREAQRWHGQRRRRDPRYGVGLEAAMGRWDEREAAQGRGPLPAAAALSGKEREGLAGNFGNVVSGRAAAWGTAPTPP</sequence>
<comment type="caution">
    <text evidence="1">The sequence shown here is derived from an EMBL/GenBank/DDBJ whole genome shotgun (WGS) entry which is preliminary data.</text>
</comment>
<protein>
    <submittedName>
        <fullName evidence="1">Uncharacterized protein</fullName>
    </submittedName>
</protein>
<organism evidence="1 2">
    <name type="scientific">Phytophthora megakarya</name>
    <dbReference type="NCBI Taxonomy" id="4795"/>
    <lineage>
        <taxon>Eukaryota</taxon>
        <taxon>Sar</taxon>
        <taxon>Stramenopiles</taxon>
        <taxon>Oomycota</taxon>
        <taxon>Peronosporomycetes</taxon>
        <taxon>Peronosporales</taxon>
        <taxon>Peronosporaceae</taxon>
        <taxon>Phytophthora</taxon>
    </lineage>
</organism>
<dbReference type="EMBL" id="NBNE01000219">
    <property type="protein sequence ID" value="OWZ21491.1"/>
    <property type="molecule type" value="Genomic_DNA"/>
</dbReference>
<evidence type="ECO:0000313" key="2">
    <source>
        <dbReference type="Proteomes" id="UP000198211"/>
    </source>
</evidence>
<proteinExistence type="predicted"/>
<name>A0A225WV47_9STRA</name>
<evidence type="ECO:0000313" key="1">
    <source>
        <dbReference type="EMBL" id="OWZ21491.1"/>
    </source>
</evidence>
<accession>A0A225WV47</accession>
<gene>
    <name evidence="1" type="ORF">PHMEG_0003956</name>
</gene>
<keyword evidence="2" id="KW-1185">Reference proteome</keyword>
<reference evidence="2" key="1">
    <citation type="submission" date="2017-03" db="EMBL/GenBank/DDBJ databases">
        <title>Phytopthora megakarya and P. palmivora, two closely related causual agents of cacao black pod achieved similar genome size and gene model numbers by different mechanisms.</title>
        <authorList>
            <person name="Ali S."/>
            <person name="Shao J."/>
            <person name="Larry D.J."/>
            <person name="Kronmiller B."/>
            <person name="Shen D."/>
            <person name="Strem M.D."/>
            <person name="Melnick R.L."/>
            <person name="Guiltinan M.J."/>
            <person name="Tyler B.M."/>
            <person name="Meinhardt L.W."/>
            <person name="Bailey B.A."/>
        </authorList>
    </citation>
    <scope>NUCLEOTIDE SEQUENCE [LARGE SCALE GENOMIC DNA]</scope>
    <source>
        <strain evidence="2">zdho120</strain>
    </source>
</reference>